<name>A0A2W5E0W8_9BURK</name>
<comment type="caution">
    <text evidence="1">The sequence shown here is derived from an EMBL/GenBank/DDBJ whole genome shotgun (WGS) entry which is preliminary data.</text>
</comment>
<accession>A0A2W5E0W8</accession>
<evidence type="ECO:0000313" key="2">
    <source>
        <dbReference type="Proteomes" id="UP000249633"/>
    </source>
</evidence>
<gene>
    <name evidence="1" type="ORF">DI603_06645</name>
</gene>
<dbReference type="Proteomes" id="UP000249633">
    <property type="component" value="Unassembled WGS sequence"/>
</dbReference>
<reference evidence="1 2" key="1">
    <citation type="submission" date="2017-08" db="EMBL/GenBank/DDBJ databases">
        <title>Infants hospitalized years apart are colonized by the same room-sourced microbial strains.</title>
        <authorList>
            <person name="Brooks B."/>
            <person name="Olm M.R."/>
            <person name="Firek B.A."/>
            <person name="Baker R."/>
            <person name="Thomas B.C."/>
            <person name="Morowitz M.J."/>
            <person name="Banfield J.F."/>
        </authorList>
    </citation>
    <scope>NUCLEOTIDE SEQUENCE [LARGE SCALE GENOMIC DNA]</scope>
    <source>
        <strain evidence="1">S2_012_000_R2_81</strain>
    </source>
</reference>
<dbReference type="Pfam" id="PF16133">
    <property type="entry name" value="DUF4844"/>
    <property type="match status" value="1"/>
</dbReference>
<dbReference type="InterPro" id="IPR038360">
    <property type="entry name" value="DUF4844_sf"/>
</dbReference>
<sequence length="219" mass="24691">MALVPAFQVQGDPMTSAQQARFDALRAFIARPKFTPTDRYTGVHDLAERQRFNDQMNQLARELEAVVMSADAKAALLRAFEGAWPTFEMADTEDREVALEYFEELMSLFGVESSDGLLNRLAYGFDTQLSPDARQQAALAVMTPEELALVAQFERLNAVNAARELRRLLGAPQVEQPQLMGWMRSEDMKNLISLSQTQGKWVLSWLLRGQLWGLTLPPQ</sequence>
<dbReference type="InterPro" id="IPR032301">
    <property type="entry name" value="DUF4844"/>
</dbReference>
<evidence type="ECO:0000313" key="1">
    <source>
        <dbReference type="EMBL" id="PZP34640.1"/>
    </source>
</evidence>
<dbReference type="Gene3D" id="1.20.1480.40">
    <property type="entry name" value="Uncharacterised protein PF16133, DUF4844"/>
    <property type="match status" value="1"/>
</dbReference>
<protein>
    <submittedName>
        <fullName evidence="1">Uncharacterized protein</fullName>
    </submittedName>
</protein>
<dbReference type="EMBL" id="QFOD01000004">
    <property type="protein sequence ID" value="PZP34640.1"/>
    <property type="molecule type" value="Genomic_DNA"/>
</dbReference>
<proteinExistence type="predicted"/>
<dbReference type="AlphaFoldDB" id="A0A2W5E0W8"/>
<organism evidence="1 2">
    <name type="scientific">Roseateles depolymerans</name>
    <dbReference type="NCBI Taxonomy" id="76731"/>
    <lineage>
        <taxon>Bacteria</taxon>
        <taxon>Pseudomonadati</taxon>
        <taxon>Pseudomonadota</taxon>
        <taxon>Betaproteobacteria</taxon>
        <taxon>Burkholderiales</taxon>
        <taxon>Sphaerotilaceae</taxon>
        <taxon>Roseateles</taxon>
    </lineage>
</organism>